<feature type="compositionally biased region" description="Basic and acidic residues" evidence="1">
    <location>
        <begin position="203"/>
        <end position="223"/>
    </location>
</feature>
<sequence length="318" mass="34710">MPSGSPANNPALIPRRAQQNLSRRPMKVLYHSNSITGQDVPHVEHGIIGHVGQDVDDGDNGHGNANGEGQIPTANRIMGTGVHSLIPAVLQFLDSTTPTLGWGLPRLFPSDLAFKEGQMLESFCFCPVGGSTTQAPTCFYYLLSGLPHWMCIRRTENRAEYSARAMSPTENDEPSKEFSKTWKGRRISGLHPNSKHLGSKDTSGQKRDICSNGLERGEQHRDLDRKDPAEGLENQCDATLSCLLSNTRQLIRAGGRAGLNTPSQQSSCRVGSRYKEFISAPALTCEGHNHSHKHWARQSAKTGSRGMAGCPFPKIGLF</sequence>
<accession>A0A5N4E289</accession>
<organism evidence="2 3">
    <name type="scientific">Camelus dromedarius</name>
    <name type="common">Dromedary</name>
    <name type="synonym">Arabian camel</name>
    <dbReference type="NCBI Taxonomy" id="9838"/>
    <lineage>
        <taxon>Eukaryota</taxon>
        <taxon>Metazoa</taxon>
        <taxon>Chordata</taxon>
        <taxon>Craniata</taxon>
        <taxon>Vertebrata</taxon>
        <taxon>Euteleostomi</taxon>
        <taxon>Mammalia</taxon>
        <taxon>Eutheria</taxon>
        <taxon>Laurasiatheria</taxon>
        <taxon>Artiodactyla</taxon>
        <taxon>Tylopoda</taxon>
        <taxon>Camelidae</taxon>
        <taxon>Camelus</taxon>
    </lineage>
</organism>
<protein>
    <submittedName>
        <fullName evidence="2">Uncharacterized protein</fullName>
    </submittedName>
</protein>
<dbReference type="Proteomes" id="UP000299084">
    <property type="component" value="Unassembled WGS sequence"/>
</dbReference>
<proteinExistence type="predicted"/>
<dbReference type="AlphaFoldDB" id="A0A5N4E289"/>
<name>A0A5N4E289_CAMDR</name>
<gene>
    <name evidence="2" type="ORF">Cadr_000005738</name>
</gene>
<evidence type="ECO:0000313" key="2">
    <source>
        <dbReference type="EMBL" id="KAB1277457.1"/>
    </source>
</evidence>
<reference evidence="2 3" key="1">
    <citation type="journal article" date="2019" name="Mol. Ecol. Resour.">
        <title>Improving Illumina assemblies with Hi-C and long reads: an example with the North African dromedary.</title>
        <authorList>
            <person name="Elbers J.P."/>
            <person name="Rogers M.F."/>
            <person name="Perelman P.L."/>
            <person name="Proskuryakova A.A."/>
            <person name="Serdyukova N.A."/>
            <person name="Johnson W.E."/>
            <person name="Horin P."/>
            <person name="Corander J."/>
            <person name="Murphy D."/>
            <person name="Burger P.A."/>
        </authorList>
    </citation>
    <scope>NUCLEOTIDE SEQUENCE [LARGE SCALE GENOMIC DNA]</scope>
    <source>
        <strain evidence="2">Drom800</strain>
        <tissue evidence="2">Blood</tissue>
    </source>
</reference>
<dbReference type="EMBL" id="JWIN03000006">
    <property type="protein sequence ID" value="KAB1277457.1"/>
    <property type="molecule type" value="Genomic_DNA"/>
</dbReference>
<evidence type="ECO:0000256" key="1">
    <source>
        <dbReference type="SAM" id="MobiDB-lite"/>
    </source>
</evidence>
<comment type="caution">
    <text evidence="2">The sequence shown here is derived from an EMBL/GenBank/DDBJ whole genome shotgun (WGS) entry which is preliminary data.</text>
</comment>
<feature type="region of interest" description="Disordered" evidence="1">
    <location>
        <begin position="163"/>
        <end position="223"/>
    </location>
</feature>
<keyword evidence="3" id="KW-1185">Reference proteome</keyword>
<evidence type="ECO:0000313" key="3">
    <source>
        <dbReference type="Proteomes" id="UP000299084"/>
    </source>
</evidence>